<dbReference type="GO" id="GO:0008380">
    <property type="term" value="P:RNA splicing"/>
    <property type="evidence" value="ECO:0007669"/>
    <property type="project" value="UniProtKB-KW"/>
</dbReference>
<name>A0A9P6GBH6_9PLEO</name>
<evidence type="ECO:0000256" key="1">
    <source>
        <dbReference type="ARBA" id="ARBA00004123"/>
    </source>
</evidence>
<keyword evidence="3" id="KW-0507">mRNA processing</keyword>
<evidence type="ECO:0000256" key="6">
    <source>
        <dbReference type="ARBA" id="ARBA00023242"/>
    </source>
</evidence>
<feature type="compositionally biased region" description="Acidic residues" evidence="7">
    <location>
        <begin position="76"/>
        <end position="85"/>
    </location>
</feature>
<evidence type="ECO:0000256" key="5">
    <source>
        <dbReference type="ARBA" id="ARBA00023187"/>
    </source>
</evidence>
<evidence type="ECO:0000256" key="2">
    <source>
        <dbReference type="ARBA" id="ARBA00005954"/>
    </source>
</evidence>
<organism evidence="9 10">
    <name type="scientific">Paraphaeosphaeria minitans</name>
    <dbReference type="NCBI Taxonomy" id="565426"/>
    <lineage>
        <taxon>Eukaryota</taxon>
        <taxon>Fungi</taxon>
        <taxon>Dikarya</taxon>
        <taxon>Ascomycota</taxon>
        <taxon>Pezizomycotina</taxon>
        <taxon>Dothideomycetes</taxon>
        <taxon>Pleosporomycetidae</taxon>
        <taxon>Pleosporales</taxon>
        <taxon>Massarineae</taxon>
        <taxon>Didymosphaeriaceae</taxon>
        <taxon>Paraphaeosphaeria</taxon>
    </lineage>
</organism>
<evidence type="ECO:0000256" key="3">
    <source>
        <dbReference type="ARBA" id="ARBA00022664"/>
    </source>
</evidence>
<keyword evidence="10" id="KW-1185">Reference proteome</keyword>
<evidence type="ECO:0000256" key="4">
    <source>
        <dbReference type="ARBA" id="ARBA00022728"/>
    </source>
</evidence>
<dbReference type="Gene3D" id="6.10.140.420">
    <property type="match status" value="1"/>
</dbReference>
<evidence type="ECO:0000313" key="10">
    <source>
        <dbReference type="Proteomes" id="UP000756921"/>
    </source>
</evidence>
<keyword evidence="5" id="KW-0508">mRNA splicing</keyword>
<sequence>MSSNVGLSTPRGSGTSGYVQKNRSLLKPRDKAAPYSKDWDSAKHRQRQPDPEILEHDRKREIEVKVLELRDKLEDEGLDEDEIDDRCDGLRKKLEEERTAGKGAGPDARSLKSHQVHDLAQVSDPQRRNGEAAYSSSPQAKIEESERLRKALGISADYEEGSHWRKQEERLRESLAQREREDEDQLQKAKEARRYRDDSE</sequence>
<comment type="similarity">
    <text evidence="2">Belongs to the CWC21 family.</text>
</comment>
<dbReference type="InterPro" id="IPR051372">
    <property type="entry name" value="CWC21"/>
</dbReference>
<evidence type="ECO:0000259" key="8">
    <source>
        <dbReference type="SMART" id="SM01115"/>
    </source>
</evidence>
<dbReference type="Proteomes" id="UP000756921">
    <property type="component" value="Unassembled WGS sequence"/>
</dbReference>
<proteinExistence type="inferred from homology"/>
<dbReference type="InterPro" id="IPR013170">
    <property type="entry name" value="mRNA_splic_Cwf21_dom"/>
</dbReference>
<dbReference type="GO" id="GO:0006397">
    <property type="term" value="P:mRNA processing"/>
    <property type="evidence" value="ECO:0007669"/>
    <property type="project" value="UniProtKB-KW"/>
</dbReference>
<dbReference type="PANTHER" id="PTHR36562:SF5">
    <property type="entry name" value="SERINE_ARGININE REPETITIVE MATRIX 2"/>
    <property type="match status" value="1"/>
</dbReference>
<feature type="compositionally biased region" description="Polar residues" evidence="7">
    <location>
        <begin position="1"/>
        <end position="23"/>
    </location>
</feature>
<dbReference type="EMBL" id="WJXW01000011">
    <property type="protein sequence ID" value="KAF9732058.1"/>
    <property type="molecule type" value="Genomic_DNA"/>
</dbReference>
<feature type="compositionally biased region" description="Basic and acidic residues" evidence="7">
    <location>
        <begin position="27"/>
        <end position="75"/>
    </location>
</feature>
<dbReference type="GO" id="GO:0005681">
    <property type="term" value="C:spliceosomal complex"/>
    <property type="evidence" value="ECO:0007669"/>
    <property type="project" value="UniProtKB-KW"/>
</dbReference>
<feature type="compositionally biased region" description="Basic and acidic residues" evidence="7">
    <location>
        <begin position="86"/>
        <end position="100"/>
    </location>
</feature>
<feature type="region of interest" description="Disordered" evidence="7">
    <location>
        <begin position="1"/>
        <end position="200"/>
    </location>
</feature>
<dbReference type="Pfam" id="PF08312">
    <property type="entry name" value="cwf21"/>
    <property type="match status" value="1"/>
</dbReference>
<dbReference type="CDD" id="cd21372">
    <property type="entry name" value="cwf21_CWC21-like"/>
    <property type="match status" value="1"/>
</dbReference>
<evidence type="ECO:0000256" key="7">
    <source>
        <dbReference type="SAM" id="MobiDB-lite"/>
    </source>
</evidence>
<dbReference type="AlphaFoldDB" id="A0A9P6GBH6"/>
<comment type="subcellular location">
    <subcellularLocation>
        <location evidence="1">Nucleus</location>
    </subcellularLocation>
</comment>
<evidence type="ECO:0000313" key="9">
    <source>
        <dbReference type="EMBL" id="KAF9732058.1"/>
    </source>
</evidence>
<keyword evidence="6" id="KW-0539">Nucleus</keyword>
<protein>
    <submittedName>
        <fullName evidence="9">Pre-mRNA-splicing factor CWC21</fullName>
    </submittedName>
</protein>
<dbReference type="SMART" id="SM01115">
    <property type="entry name" value="cwf21"/>
    <property type="match status" value="1"/>
</dbReference>
<accession>A0A9P6GBH6</accession>
<gene>
    <name evidence="9" type="ORF">PMIN01_09987</name>
</gene>
<reference evidence="9" key="1">
    <citation type="journal article" date="2020" name="Mol. Plant Microbe Interact.">
        <title>Genome Sequence of the Biocontrol Agent Coniothyrium minitans strain Conio (IMI 134523).</title>
        <authorList>
            <person name="Patel D."/>
            <person name="Shittu T.A."/>
            <person name="Baroncelli R."/>
            <person name="Muthumeenakshi S."/>
            <person name="Osborne T.H."/>
            <person name="Janganan T.K."/>
            <person name="Sreenivasaprasad S."/>
        </authorList>
    </citation>
    <scope>NUCLEOTIDE SEQUENCE</scope>
    <source>
        <strain evidence="9">Conio</strain>
    </source>
</reference>
<dbReference type="OrthoDB" id="10267305at2759"/>
<dbReference type="PANTHER" id="PTHR36562">
    <property type="entry name" value="SERINE/ARGININE REPETITIVE MATRIX 2"/>
    <property type="match status" value="1"/>
</dbReference>
<feature type="domain" description="CWF21" evidence="8">
    <location>
        <begin position="54"/>
        <end position="99"/>
    </location>
</feature>
<keyword evidence="4" id="KW-0747">Spliceosome</keyword>
<feature type="compositionally biased region" description="Basic and acidic residues" evidence="7">
    <location>
        <begin position="160"/>
        <end position="200"/>
    </location>
</feature>
<comment type="caution">
    <text evidence="9">The sequence shown here is derived from an EMBL/GenBank/DDBJ whole genome shotgun (WGS) entry which is preliminary data.</text>
</comment>